<feature type="domain" description="AB hydrolase-1" evidence="1">
    <location>
        <begin position="65"/>
        <end position="342"/>
    </location>
</feature>
<dbReference type="EMBL" id="AJIX01000013">
    <property type="protein sequence ID" value="KGR13811.1"/>
    <property type="molecule type" value="Genomic_DNA"/>
</dbReference>
<evidence type="ECO:0000259" key="1">
    <source>
        <dbReference type="Pfam" id="PF12697"/>
    </source>
</evidence>
<reference evidence="2 3" key="1">
    <citation type="submission" date="2013-12" db="EMBL/GenBank/DDBJ databases">
        <title>The Genome Sequence of Candida albicans P78048.</title>
        <authorList>
            <consortium name="The Broad Institute Genome Sequencing Platform"/>
            <consortium name="The Broad Institute Genome Sequencing Center for Infectious Disease"/>
            <person name="Cuomo C."/>
            <person name="Bennett R."/>
            <person name="Hirakawa M."/>
            <person name="Noverr M."/>
            <person name="Mitchell A."/>
            <person name="Young S.K."/>
            <person name="Zeng Q."/>
            <person name="Gargeya S."/>
            <person name="Fitzgerald M."/>
            <person name="Abouelleil A."/>
            <person name="Alvarado L."/>
            <person name="Berlin A.M."/>
            <person name="Chapman S.B."/>
            <person name="Dewar J."/>
            <person name="Goldberg J."/>
            <person name="Griggs A."/>
            <person name="Gujja S."/>
            <person name="Hansen M."/>
            <person name="Howarth C."/>
            <person name="Imamovic A."/>
            <person name="Larimer J."/>
            <person name="McCowan C."/>
            <person name="Murphy C."/>
            <person name="Pearson M."/>
            <person name="Priest M."/>
            <person name="Roberts A."/>
            <person name="Saif S."/>
            <person name="Shea T."/>
            <person name="Sykes S."/>
            <person name="Wortman J."/>
            <person name="Nusbaum C."/>
            <person name="Birren B."/>
        </authorList>
    </citation>
    <scope>NUCLEOTIDE SEQUENCE [LARGE SCALE GENOMIC DNA]</scope>
    <source>
        <strain evidence="2 3">P78048</strain>
    </source>
</reference>
<evidence type="ECO:0000313" key="2">
    <source>
        <dbReference type="EMBL" id="KGR13811.1"/>
    </source>
</evidence>
<dbReference type="Proteomes" id="UP000030161">
    <property type="component" value="Unassembled WGS sequence"/>
</dbReference>
<name>A0AB34PVX4_CANAX</name>
<dbReference type="Gene3D" id="3.40.50.1820">
    <property type="entry name" value="alpha/beta hydrolase"/>
    <property type="match status" value="1"/>
</dbReference>
<comment type="caution">
    <text evidence="2">The sequence shown here is derived from an EMBL/GenBank/DDBJ whole genome shotgun (WGS) entry which is preliminary data.</text>
</comment>
<organism evidence="2 3">
    <name type="scientific">Candida albicans P78048</name>
    <dbReference type="NCBI Taxonomy" id="1094989"/>
    <lineage>
        <taxon>Eukaryota</taxon>
        <taxon>Fungi</taxon>
        <taxon>Dikarya</taxon>
        <taxon>Ascomycota</taxon>
        <taxon>Saccharomycotina</taxon>
        <taxon>Pichiomycetes</taxon>
        <taxon>Debaryomycetaceae</taxon>
        <taxon>Candida/Lodderomyces clade</taxon>
        <taxon>Candida</taxon>
    </lineage>
</organism>
<dbReference type="PANTHER" id="PTHR43194:SF2">
    <property type="entry name" value="PEROXISOMAL MEMBRANE PROTEIN LPX1"/>
    <property type="match status" value="1"/>
</dbReference>
<dbReference type="PANTHER" id="PTHR43194">
    <property type="entry name" value="HYDROLASE ALPHA/BETA FOLD FAMILY"/>
    <property type="match status" value="1"/>
</dbReference>
<sequence>MHLKPSDSPYYERTLKVKDAANPRAPGSVVLSKPSHLREDYQLKIAYRKYVTTRQIPFNSPRINFLFLHGNGMNKGIWHYQIDKLFTMYEVSFPDMHIDTVIAADHVNMGDSANVNRGKLGHVSDWNDFAKDYIMITKIHERDAFLHPNAFNVVVAHSMGGFIAMQMTAIEPNLFQSSILINPVCVTFPELRHHNLKVYQDWYHRDFVKFYFDNIPEGENWYHKIYEHYTNRSFYRKFHPVVLRNMLEDEIPEMYDRSKYYRTVELKHDGLEDYINYYNSEESITATKSSYEQIRVPTKILCGENDALATFIDSQKDQELSFAEIQVLEGKYHNMHAESPDLIMSLVNDFVVTCYKEHPKITDFEYYKKYGSDYKSILRKKKLHDLLGDNTNIPSKL</sequence>
<dbReference type="SUPFAM" id="SSF53474">
    <property type="entry name" value="alpha/beta-Hydrolases"/>
    <property type="match status" value="1"/>
</dbReference>
<dbReference type="InterPro" id="IPR050228">
    <property type="entry name" value="Carboxylesterase_BioH"/>
</dbReference>
<proteinExistence type="predicted"/>
<accession>A0AB34PVX4</accession>
<dbReference type="SMR" id="A0AB34PVX4"/>
<evidence type="ECO:0000313" key="3">
    <source>
        <dbReference type="Proteomes" id="UP000030161"/>
    </source>
</evidence>
<dbReference type="Pfam" id="PF12697">
    <property type="entry name" value="Abhydrolase_6"/>
    <property type="match status" value="1"/>
</dbReference>
<dbReference type="InterPro" id="IPR000073">
    <property type="entry name" value="AB_hydrolase_1"/>
</dbReference>
<dbReference type="InterPro" id="IPR029058">
    <property type="entry name" value="AB_hydrolase_fold"/>
</dbReference>
<gene>
    <name evidence="2" type="ORF">MG3_02244</name>
</gene>
<protein>
    <recommendedName>
        <fullName evidence="1">AB hydrolase-1 domain-containing protein</fullName>
    </recommendedName>
</protein>
<dbReference type="AlphaFoldDB" id="A0AB34PVX4"/>